<feature type="domain" description="PIN" evidence="2">
    <location>
        <begin position="16"/>
        <end position="109"/>
    </location>
</feature>
<dbReference type="InterPro" id="IPR029060">
    <property type="entry name" value="PIN-like_dom_sf"/>
</dbReference>
<gene>
    <name evidence="3" type="ORF">B9J98_07630</name>
</gene>
<dbReference type="InterPro" id="IPR044153">
    <property type="entry name" value="PIN_Pae0151-like"/>
</dbReference>
<accession>A0A2R7Y0M5</accession>
<proteinExistence type="predicted"/>
<dbReference type="EMBL" id="NDWU01000026">
    <property type="protein sequence ID" value="PUA31100.1"/>
    <property type="molecule type" value="Genomic_DNA"/>
</dbReference>
<dbReference type="InterPro" id="IPR002716">
    <property type="entry name" value="PIN_dom"/>
</dbReference>
<evidence type="ECO:0000259" key="2">
    <source>
        <dbReference type="Pfam" id="PF01850"/>
    </source>
</evidence>
<evidence type="ECO:0000313" key="3">
    <source>
        <dbReference type="EMBL" id="PUA31100.1"/>
    </source>
</evidence>
<evidence type="ECO:0000313" key="4">
    <source>
        <dbReference type="Proteomes" id="UP000244066"/>
    </source>
</evidence>
<protein>
    <submittedName>
        <fullName evidence="3">VapC toxin family PIN domain ribonuclease</fullName>
    </submittedName>
</protein>
<organism evidence="3 4">
    <name type="scientific">Candidatus Terraquivivens tikiterensis</name>
    <dbReference type="NCBI Taxonomy" id="1980982"/>
    <lineage>
        <taxon>Archaea</taxon>
        <taxon>Nitrososphaerota</taxon>
        <taxon>Candidatus Wolframiiraptoraceae</taxon>
        <taxon>Candidatus Terraquivivens</taxon>
    </lineage>
</organism>
<dbReference type="PANTHER" id="PTHR35901">
    <property type="entry name" value="RIBONUCLEASE VAPC3"/>
    <property type="match status" value="1"/>
</dbReference>
<name>A0A2R7Y0M5_9ARCH</name>
<evidence type="ECO:0000256" key="1">
    <source>
        <dbReference type="ARBA" id="ARBA00022842"/>
    </source>
</evidence>
<sequence>MCALKLRSLKALYDNYIQWLTIYEVINALWKEVMLTIAISSQEASRIVELLTKTLEFTKILNPYPYGYEILSVAKELNITAYDASYIILAEKNDLTLVTEDERLRTKAEKLVKAVGLTQITSSKG</sequence>
<dbReference type="Gene3D" id="3.40.50.1010">
    <property type="entry name" value="5'-nuclease"/>
    <property type="match status" value="1"/>
</dbReference>
<dbReference type="SUPFAM" id="SSF88723">
    <property type="entry name" value="PIN domain-like"/>
    <property type="match status" value="1"/>
</dbReference>
<keyword evidence="1" id="KW-0460">Magnesium</keyword>
<dbReference type="InterPro" id="IPR051619">
    <property type="entry name" value="TypeII_TA_RNase_PINc/VapC"/>
</dbReference>
<comment type="caution">
    <text evidence="3">The sequence shown here is derived from an EMBL/GenBank/DDBJ whole genome shotgun (WGS) entry which is preliminary data.</text>
</comment>
<dbReference type="Pfam" id="PF01850">
    <property type="entry name" value="PIN"/>
    <property type="match status" value="1"/>
</dbReference>
<dbReference type="PANTHER" id="PTHR35901:SF1">
    <property type="entry name" value="EXONUCLEASE VAPC9"/>
    <property type="match status" value="1"/>
</dbReference>
<dbReference type="AlphaFoldDB" id="A0A2R7Y0M5"/>
<dbReference type="CDD" id="cd09873">
    <property type="entry name" value="PIN_Pae0151-like"/>
    <property type="match status" value="1"/>
</dbReference>
<dbReference type="Proteomes" id="UP000244066">
    <property type="component" value="Unassembled WGS sequence"/>
</dbReference>
<reference evidence="3 4" key="1">
    <citation type="submission" date="2017-04" db="EMBL/GenBank/DDBJ databases">
        <title>Draft Aigarchaeota genome from a New Zealand hot spring.</title>
        <authorList>
            <person name="Reysenbach A.-L."/>
            <person name="Donaho J.A."/>
            <person name="Gerhart J."/>
            <person name="Kelley J.F."/>
            <person name="Kouba K."/>
            <person name="Podar M."/>
            <person name="Stott M."/>
        </authorList>
    </citation>
    <scope>NUCLEOTIDE SEQUENCE [LARGE SCALE GENOMIC DNA]</scope>
    <source>
        <strain evidence="3">NZ13_MG1</strain>
    </source>
</reference>